<reference evidence="2" key="1">
    <citation type="submission" date="2019-11" db="EMBL/GenBank/DDBJ databases">
        <authorList>
            <person name="Liu Y."/>
            <person name="Hou J."/>
            <person name="Li T.-Q."/>
            <person name="Guan C.-H."/>
            <person name="Wu X."/>
            <person name="Wu H.-Z."/>
            <person name="Ling F."/>
            <person name="Zhang R."/>
            <person name="Shi X.-G."/>
            <person name="Ren J.-P."/>
            <person name="Chen E.-F."/>
            <person name="Sun J.-M."/>
        </authorList>
    </citation>
    <scope>NUCLEOTIDE SEQUENCE</scope>
    <source>
        <strain evidence="2">Adult_tree_wgs_1</strain>
        <tissue evidence="2">Leaves</tissue>
    </source>
</reference>
<proteinExistence type="predicted"/>
<dbReference type="Pfam" id="PF05879">
    <property type="entry name" value="RHD3_GTPase"/>
    <property type="match status" value="1"/>
</dbReference>
<dbReference type="GO" id="GO:0016320">
    <property type="term" value="P:endoplasmic reticulum membrane fusion"/>
    <property type="evidence" value="ECO:0007669"/>
    <property type="project" value="TreeGrafter"/>
</dbReference>
<sequence length="285" mass="32319">MLVLPVKLPISRSPCITIPPVSVHVVSLVTCSPLQYQVLSKSLLLFLIVLESRLASSAAGIMPVPASKRDDSLVLQHDGIHGTFCHRKRLCNSTRGFLLVIMDVRLHRFLVVEVKANLCWISNYEVEGVCVAQLRQRFFPSIAPGGLAGDRRGVVPSSGFSFSAQQKWKVIKENRDLDLLTRCEEIASDKLRCLTSDEVFMHLFAVWVAFCNKLEIIHYAFLISLFRISLVGIGGSHSIWKLSSILDMYLSKYDREAFYFDELVRKAKRQQLESKHCRDADRPKR</sequence>
<keyword evidence="3" id="KW-1185">Reference proteome</keyword>
<dbReference type="EMBL" id="WJXA01000005">
    <property type="protein sequence ID" value="KAF7142262.1"/>
    <property type="molecule type" value="Genomic_DNA"/>
</dbReference>
<evidence type="ECO:0000259" key="1">
    <source>
        <dbReference type="Pfam" id="PF20428"/>
    </source>
</evidence>
<dbReference type="OrthoDB" id="1597724at2759"/>
<accession>A0A834GZ14</accession>
<evidence type="ECO:0000313" key="2">
    <source>
        <dbReference type="EMBL" id="KAF7142262.1"/>
    </source>
</evidence>
<organism evidence="2 3">
    <name type="scientific">Rhododendron simsii</name>
    <name type="common">Sims's rhododendron</name>
    <dbReference type="NCBI Taxonomy" id="118357"/>
    <lineage>
        <taxon>Eukaryota</taxon>
        <taxon>Viridiplantae</taxon>
        <taxon>Streptophyta</taxon>
        <taxon>Embryophyta</taxon>
        <taxon>Tracheophyta</taxon>
        <taxon>Spermatophyta</taxon>
        <taxon>Magnoliopsida</taxon>
        <taxon>eudicotyledons</taxon>
        <taxon>Gunneridae</taxon>
        <taxon>Pentapetalae</taxon>
        <taxon>asterids</taxon>
        <taxon>Ericales</taxon>
        <taxon>Ericaceae</taxon>
        <taxon>Ericoideae</taxon>
        <taxon>Rhodoreae</taxon>
        <taxon>Rhododendron</taxon>
    </lineage>
</organism>
<gene>
    <name evidence="2" type="ORF">RHSIM_Rhsim05G0129600</name>
</gene>
<dbReference type="AlphaFoldDB" id="A0A834GZ14"/>
<name>A0A834GZ14_RHOSS</name>
<dbReference type="PANTHER" id="PTHR45923">
    <property type="entry name" value="PROTEIN SEY1"/>
    <property type="match status" value="1"/>
</dbReference>
<dbReference type="GO" id="GO:0003924">
    <property type="term" value="F:GTPase activity"/>
    <property type="evidence" value="ECO:0007669"/>
    <property type="project" value="TreeGrafter"/>
</dbReference>
<dbReference type="InterPro" id="IPR008803">
    <property type="entry name" value="RHD3/Sey1"/>
</dbReference>
<dbReference type="PANTHER" id="PTHR45923:SF20">
    <property type="entry name" value="PROTEIN ROOT HAIR DEFECTIVE 3 HOMOLOG 2"/>
    <property type="match status" value="1"/>
</dbReference>
<comment type="caution">
    <text evidence="2">The sequence shown here is derived from an EMBL/GenBank/DDBJ whole genome shotgun (WGS) entry which is preliminary data.</text>
</comment>
<evidence type="ECO:0000313" key="3">
    <source>
        <dbReference type="Proteomes" id="UP000626092"/>
    </source>
</evidence>
<dbReference type="GO" id="GO:0005783">
    <property type="term" value="C:endoplasmic reticulum"/>
    <property type="evidence" value="ECO:0007669"/>
    <property type="project" value="TreeGrafter"/>
</dbReference>
<dbReference type="InterPro" id="IPR046758">
    <property type="entry name" value="Sey1/RHD3-like_3HB"/>
</dbReference>
<protein>
    <recommendedName>
        <fullName evidence="1">Sey1/RHD3-like three-helix bundle domain-containing protein</fullName>
    </recommendedName>
</protein>
<dbReference type="Pfam" id="PF20428">
    <property type="entry name" value="Sey1_3HB"/>
    <property type="match status" value="1"/>
</dbReference>
<feature type="domain" description="Sey1/RHD3-like three-helix bundle" evidence="1">
    <location>
        <begin position="241"/>
        <end position="275"/>
    </location>
</feature>
<dbReference type="Proteomes" id="UP000626092">
    <property type="component" value="Unassembled WGS sequence"/>
</dbReference>